<dbReference type="FunFam" id="1.10.630.10:FF:000007">
    <property type="entry name" value="Cytochrome P450 76C4"/>
    <property type="match status" value="1"/>
</dbReference>
<keyword evidence="3 8" id="KW-0349">Heme</keyword>
<dbReference type="EMBL" id="JAEACU010000011">
    <property type="protein sequence ID" value="KAH7514009.1"/>
    <property type="molecule type" value="Genomic_DNA"/>
</dbReference>
<feature type="transmembrane region" description="Helical" evidence="9">
    <location>
        <begin position="16"/>
        <end position="34"/>
    </location>
</feature>
<keyword evidence="9" id="KW-1133">Transmembrane helix</keyword>
<keyword evidence="9" id="KW-0812">Transmembrane</keyword>
<evidence type="ECO:0008006" key="12">
    <source>
        <dbReference type="Google" id="ProtNLM"/>
    </source>
</evidence>
<evidence type="ECO:0000256" key="1">
    <source>
        <dbReference type="ARBA" id="ARBA00001971"/>
    </source>
</evidence>
<keyword evidence="5" id="KW-0560">Oxidoreductase</keyword>
<evidence type="ECO:0000256" key="5">
    <source>
        <dbReference type="ARBA" id="ARBA00023002"/>
    </source>
</evidence>
<feature type="binding site" description="axial binding residue" evidence="8">
    <location>
        <position position="1291"/>
    </location>
    <ligand>
        <name>heme</name>
        <dbReference type="ChEBI" id="CHEBI:30413"/>
    </ligand>
    <ligandPart>
        <name>Fe</name>
        <dbReference type="ChEBI" id="CHEBI:18248"/>
    </ligandPart>
</feature>
<evidence type="ECO:0000256" key="3">
    <source>
        <dbReference type="ARBA" id="ARBA00022617"/>
    </source>
</evidence>
<dbReference type="PANTHER" id="PTHR47950">
    <property type="entry name" value="CYTOCHROME P450, FAMILY 76, SUBFAMILY C, POLYPEPTIDE 5-RELATED"/>
    <property type="match status" value="1"/>
</dbReference>
<feature type="transmembrane region" description="Helical" evidence="9">
    <location>
        <begin position="859"/>
        <end position="877"/>
    </location>
</feature>
<dbReference type="InterPro" id="IPR036396">
    <property type="entry name" value="Cyt_P450_sf"/>
</dbReference>
<protein>
    <recommendedName>
        <fullName evidence="12">Cytochrome P450</fullName>
    </recommendedName>
</protein>
<dbReference type="CDD" id="cd11073">
    <property type="entry name" value="CYP76-like"/>
    <property type="match status" value="1"/>
</dbReference>
<dbReference type="InterPro" id="IPR002401">
    <property type="entry name" value="Cyt_P450_E_grp-I"/>
</dbReference>
<keyword evidence="6 8" id="KW-0408">Iron</keyword>
<reference evidence="10" key="1">
    <citation type="journal article" date="2021" name="Front. Plant Sci.">
        <title>Chromosome-Scale Genome Assembly for Chinese Sour Jujube and Insights Into Its Genome Evolution and Domestication Signature.</title>
        <authorList>
            <person name="Shen L.-Y."/>
            <person name="Luo H."/>
            <person name="Wang X.-L."/>
            <person name="Wang X.-M."/>
            <person name="Qiu X.-J."/>
            <person name="Liu H."/>
            <person name="Zhou S.-S."/>
            <person name="Jia K.-H."/>
            <person name="Nie S."/>
            <person name="Bao Y.-T."/>
            <person name="Zhang R.-G."/>
            <person name="Yun Q.-Z."/>
            <person name="Chai Y.-H."/>
            <person name="Lu J.-Y."/>
            <person name="Li Y."/>
            <person name="Zhao S.-W."/>
            <person name="Mao J.-F."/>
            <person name="Jia S.-G."/>
            <person name="Mao Y.-M."/>
        </authorList>
    </citation>
    <scope>NUCLEOTIDE SEQUENCE</scope>
    <source>
        <strain evidence="10">AT0</strain>
        <tissue evidence="10">Leaf</tissue>
    </source>
</reference>
<dbReference type="PANTHER" id="PTHR47950:SF6">
    <property type="entry name" value="CYTOCHROME P450"/>
    <property type="match status" value="1"/>
</dbReference>
<comment type="similarity">
    <text evidence="2">Belongs to the cytochrome P450 family.</text>
</comment>
<evidence type="ECO:0000313" key="10">
    <source>
        <dbReference type="EMBL" id="KAH7514009.1"/>
    </source>
</evidence>
<dbReference type="PROSITE" id="PS00086">
    <property type="entry name" value="CYTOCHROME_P450"/>
    <property type="match status" value="2"/>
</dbReference>
<dbReference type="InterPro" id="IPR017972">
    <property type="entry name" value="Cyt_P450_CS"/>
</dbReference>
<keyword evidence="9" id="KW-0472">Membrane</keyword>
<dbReference type="Gene3D" id="1.10.630.10">
    <property type="entry name" value="Cytochrome P450"/>
    <property type="match status" value="4"/>
</dbReference>
<dbReference type="FunFam" id="1.10.630.10:FF:000126">
    <property type="entry name" value="Predicted protein"/>
    <property type="match status" value="1"/>
</dbReference>
<evidence type="ECO:0000256" key="2">
    <source>
        <dbReference type="ARBA" id="ARBA00010617"/>
    </source>
</evidence>
<dbReference type="GO" id="GO:0005506">
    <property type="term" value="F:iron ion binding"/>
    <property type="evidence" value="ECO:0007669"/>
    <property type="project" value="InterPro"/>
</dbReference>
<evidence type="ECO:0000313" key="11">
    <source>
        <dbReference type="Proteomes" id="UP000813462"/>
    </source>
</evidence>
<evidence type="ECO:0000256" key="9">
    <source>
        <dbReference type="SAM" id="Phobius"/>
    </source>
</evidence>
<organism evidence="10 11">
    <name type="scientific">Ziziphus jujuba var. spinosa</name>
    <dbReference type="NCBI Taxonomy" id="714518"/>
    <lineage>
        <taxon>Eukaryota</taxon>
        <taxon>Viridiplantae</taxon>
        <taxon>Streptophyta</taxon>
        <taxon>Embryophyta</taxon>
        <taxon>Tracheophyta</taxon>
        <taxon>Spermatophyta</taxon>
        <taxon>Magnoliopsida</taxon>
        <taxon>eudicotyledons</taxon>
        <taxon>Gunneridae</taxon>
        <taxon>Pentapetalae</taxon>
        <taxon>rosids</taxon>
        <taxon>fabids</taxon>
        <taxon>Rosales</taxon>
        <taxon>Rhamnaceae</taxon>
        <taxon>Paliureae</taxon>
        <taxon>Ziziphus</taxon>
    </lineage>
</organism>
<gene>
    <name evidence="10" type="ORF">FEM48_Zijuj11G0043200</name>
</gene>
<evidence type="ECO:0000256" key="7">
    <source>
        <dbReference type="ARBA" id="ARBA00023033"/>
    </source>
</evidence>
<sequence length="1349" mass="153157">MKITSQNTVFSEETNLLLLLLLLSVTILLFFRINHLRNSWSIFKSSSLPPGPFPWPIIGNILQLGTKSHLSLTRLAQTYGPLISLKFGNQLLVIGSSPSAAMEILKTHDRSLSGRYVPNTVAAKSPELDKFSLGWSLECNELWRNLRTLFRDELFSSKAIGTQACIRKKKVKEMLEFIGKRQGQVVKIRELVAAVVFNMISNIVASKDVVNLEDESENGEIIRLLRNVVELASTPNISYIYPILAPLDLQGLRKKAMEQHEKSIKMWKEIIKERKEIKKSCISDSTHQHDLLDAIINKGCPEDQVNVLFLIVEDELAKEINQEDFIAESHVPNLTYLQACIKEALRLYPPVPYLLPHRAVESCQVMNYTNPKDSMILMNLWAIGRDPNYWDDPSDFKPERFLNSSLNFKGNDFQLIPFGSGRRICPGLPMAAMHVPLIVASLIHFFDWSLPLGKDPRDLDMTEKSGLDMAGGALPIIGHLHLFDGQQLTHKILRSMADKYGPVFTIKLGLLLGPSVAASKLLGYDYAMFGFAPYGDYWRVVRKIATIELLSNHRLGKLRHIRASKVQTTIKELYKLWVSKGGEGGGVLVDMMKWFGDLRHNISLRMIGGKIYFGVDAEFEDEETRHCKKLIRDFICLFSVFVLFDAIPSLGWLDINGYEKAMKKTSKDLDILLGEWLEDHKQKRLIGGEDKEEQDFMDNLLLGGSDSIMVSITWALSLLLNNPQALKKAQDELEMVVGKHRHVDESDVKNLIYLQAIAKETLRLYPPNPMISLRTAMEDCTLSSGYFIPTGTRLIVNVWKVQRDERVGQVRMISSQRDKANLLLKLIESINSLDMYVVSRTEMVFMKIMSQALFVEKTNLLLILLILPFLFIILKLFKSSSISKSSSLPPGPFPWPIVGNIFQIGKEPHLAFTNLAKTYGPLFSLRLGNQLLIVGSSPDAAMEILKTQDRYLSGRYIPHVVPAKSLELNNFSLGWTLECNEHWRNLRTICRGELFSSKAIATQACIREKKVLEMLEFIGKMQGQVVKIRDLAHGVVYNMISNILISRDLINLEDESINGEMSRLVRNIMELSSTPNISDIYPILGPLDVQGLRKKSMELYDRGRKMWEAIIKERKEIRKFSDASTDQDFLDALINTGCPEVQVHMLLSELLTAGTDTSSSTIEWTLAELIRNPRCMKIVEEELAREISQDLVKESHLPNLTYLQACVKEAMRLHPSAPLLLPHRAVESCQVMTYTIPKDSMVLVNFWAISRDPDYWEDPLVFKPERFLNLSLDFKGNDFQLIPFGSGRRICPGLSMAAKHVPLVVASLIHSFNWSLPNGMDPRDLNMTERYNITMMKEKPLLLIPKTKF</sequence>
<dbReference type="GO" id="GO:0016705">
    <property type="term" value="F:oxidoreductase activity, acting on paired donors, with incorporation or reduction of molecular oxygen"/>
    <property type="evidence" value="ECO:0007669"/>
    <property type="project" value="InterPro"/>
</dbReference>
<dbReference type="GO" id="GO:0004497">
    <property type="term" value="F:monooxygenase activity"/>
    <property type="evidence" value="ECO:0007669"/>
    <property type="project" value="UniProtKB-KW"/>
</dbReference>
<evidence type="ECO:0000256" key="4">
    <source>
        <dbReference type="ARBA" id="ARBA00022723"/>
    </source>
</evidence>
<accession>A0A978UGS8</accession>
<dbReference type="GO" id="GO:0020037">
    <property type="term" value="F:heme binding"/>
    <property type="evidence" value="ECO:0007669"/>
    <property type="project" value="InterPro"/>
</dbReference>
<evidence type="ECO:0000256" key="8">
    <source>
        <dbReference type="PIRSR" id="PIRSR602401-1"/>
    </source>
</evidence>
<dbReference type="PRINTS" id="PR00463">
    <property type="entry name" value="EP450I"/>
</dbReference>
<proteinExistence type="inferred from homology"/>
<dbReference type="InterPro" id="IPR001128">
    <property type="entry name" value="Cyt_P450"/>
</dbReference>
<evidence type="ECO:0000256" key="6">
    <source>
        <dbReference type="ARBA" id="ARBA00023004"/>
    </source>
</evidence>
<keyword evidence="4 8" id="KW-0479">Metal-binding</keyword>
<comment type="caution">
    <text evidence="10">The sequence shown here is derived from an EMBL/GenBank/DDBJ whole genome shotgun (WGS) entry which is preliminary data.</text>
</comment>
<dbReference type="Proteomes" id="UP000813462">
    <property type="component" value="Unassembled WGS sequence"/>
</dbReference>
<dbReference type="Pfam" id="PF00067">
    <property type="entry name" value="p450"/>
    <property type="match status" value="4"/>
</dbReference>
<feature type="transmembrane region" description="Helical" evidence="9">
    <location>
        <begin position="634"/>
        <end position="653"/>
    </location>
</feature>
<dbReference type="SUPFAM" id="SSF48264">
    <property type="entry name" value="Cytochrome P450"/>
    <property type="match status" value="3"/>
</dbReference>
<comment type="cofactor">
    <cofactor evidence="1 8">
        <name>heme</name>
        <dbReference type="ChEBI" id="CHEBI:30413"/>
    </cofactor>
</comment>
<dbReference type="PRINTS" id="PR00385">
    <property type="entry name" value="P450"/>
</dbReference>
<keyword evidence="7" id="KW-0503">Monooxygenase</keyword>
<name>A0A978UGS8_ZIZJJ</name>